<evidence type="ECO:0000313" key="6">
    <source>
        <dbReference type="EMBL" id="MSB49575.1"/>
    </source>
</evidence>
<evidence type="ECO:0000313" key="4">
    <source>
        <dbReference type="EMBL" id="CUP86852.1"/>
    </source>
</evidence>
<proteinExistence type="predicted"/>
<dbReference type="EMBL" id="WKPO01000018">
    <property type="protein sequence ID" value="MSB49575.1"/>
    <property type="molecule type" value="Genomic_DNA"/>
</dbReference>
<evidence type="ECO:0000256" key="2">
    <source>
        <dbReference type="PROSITE-ProRule" id="PRU01091"/>
    </source>
</evidence>
<evidence type="ECO:0000313" key="8">
    <source>
        <dbReference type="Proteomes" id="UP000429811"/>
    </source>
</evidence>
<dbReference type="EMBL" id="CYZT01000536">
    <property type="protein sequence ID" value="CUP86852.1"/>
    <property type="molecule type" value="Genomic_DNA"/>
</dbReference>
<dbReference type="AlphaFoldDB" id="A0A174RMY5"/>
<dbReference type="Proteomes" id="UP000095746">
    <property type="component" value="Unassembled WGS sequence"/>
</dbReference>
<dbReference type="GO" id="GO:0003677">
    <property type="term" value="F:DNA binding"/>
    <property type="evidence" value="ECO:0007669"/>
    <property type="project" value="UniProtKB-UniRule"/>
</dbReference>
<gene>
    <name evidence="4" type="primary">srrA_8</name>
    <name evidence="4" type="ORF">ERS852411_03694</name>
    <name evidence="6" type="ORF">GKE90_12870</name>
    <name evidence="5" type="ORF">PNE06_10990</name>
</gene>
<reference evidence="6 8" key="2">
    <citation type="journal article" date="2019" name="Nat. Med.">
        <title>A library of human gut bacterial isolates paired with longitudinal multiomics data enables mechanistic microbiome research.</title>
        <authorList>
            <person name="Poyet M."/>
            <person name="Groussin M."/>
            <person name="Gibbons S.M."/>
            <person name="Avila-Pacheco J."/>
            <person name="Jiang X."/>
            <person name="Kearney S.M."/>
            <person name="Perrotta A.R."/>
            <person name="Berdy B."/>
            <person name="Zhao S."/>
            <person name="Lieberman T.D."/>
            <person name="Swanson P.K."/>
            <person name="Smith M."/>
            <person name="Roesemann S."/>
            <person name="Alexander J.E."/>
            <person name="Rich S.A."/>
            <person name="Livny J."/>
            <person name="Vlamakis H."/>
            <person name="Clish C."/>
            <person name="Bullock K."/>
            <person name="Deik A."/>
            <person name="Scott J."/>
            <person name="Pierce K.A."/>
            <person name="Xavier R.J."/>
            <person name="Alm E.J."/>
        </authorList>
    </citation>
    <scope>NUCLEOTIDE SEQUENCE [LARGE SCALE GENOMIC DNA]</scope>
    <source>
        <strain evidence="6 8">BIOML-A5</strain>
    </source>
</reference>
<dbReference type="Proteomes" id="UP000429811">
    <property type="component" value="Unassembled WGS sequence"/>
</dbReference>
<dbReference type="PROSITE" id="PS51755">
    <property type="entry name" value="OMPR_PHOB"/>
    <property type="match status" value="1"/>
</dbReference>
<sequence length="138" mass="15837">MGKLLILSVTNGEQQILDRIKDFLAEEPGIEIVEPPATKHTLTFPGLELHLRKQTVKWRGQPLHLTHLEFFTLAYLARHPGWIFTQEQIYEAVWHEFPEDCGATVVNIISQLRRKMGLGNPIRTVPHSGYKFELSPIT</sequence>
<organism evidence="4 7">
    <name type="scientific">Flavonifractor plautii</name>
    <name type="common">Fusobacterium plautii</name>
    <dbReference type="NCBI Taxonomy" id="292800"/>
    <lineage>
        <taxon>Bacteria</taxon>
        <taxon>Bacillati</taxon>
        <taxon>Bacillota</taxon>
        <taxon>Clostridia</taxon>
        <taxon>Eubacteriales</taxon>
        <taxon>Oscillospiraceae</taxon>
        <taxon>Flavonifractor</taxon>
    </lineage>
</organism>
<dbReference type="CDD" id="cd00383">
    <property type="entry name" value="trans_reg_C"/>
    <property type="match status" value="1"/>
</dbReference>
<feature type="DNA-binding region" description="OmpR/PhoB-type" evidence="2">
    <location>
        <begin position="39"/>
        <end position="134"/>
    </location>
</feature>
<reference evidence="5" key="3">
    <citation type="submission" date="2023-01" db="EMBL/GenBank/DDBJ databases">
        <title>Human gut microbiome strain richness.</title>
        <authorList>
            <person name="Chen-Liaw A."/>
        </authorList>
    </citation>
    <scope>NUCLEOTIDE SEQUENCE</scope>
    <source>
        <strain evidence="5">1001287st1_F4_1001285I_161205</strain>
    </source>
</reference>
<feature type="domain" description="OmpR/PhoB-type" evidence="3">
    <location>
        <begin position="39"/>
        <end position="134"/>
    </location>
</feature>
<keyword evidence="1 2" id="KW-0238">DNA-binding</keyword>
<dbReference type="Proteomes" id="UP001211173">
    <property type="component" value="Unassembled WGS sequence"/>
</dbReference>
<reference evidence="4 7" key="1">
    <citation type="submission" date="2015-09" db="EMBL/GenBank/DDBJ databases">
        <authorList>
            <consortium name="Pathogen Informatics"/>
        </authorList>
    </citation>
    <scope>NUCLEOTIDE SEQUENCE [LARGE SCALE GENOMIC DNA]</scope>
    <source>
        <strain evidence="4 7">2789STDY5608854</strain>
    </source>
</reference>
<name>A0A174RMY5_FLAPL</name>
<evidence type="ECO:0000259" key="3">
    <source>
        <dbReference type="PROSITE" id="PS51755"/>
    </source>
</evidence>
<dbReference type="RefSeq" id="WP_080907301.1">
    <property type="nucleotide sequence ID" value="NZ_BAABXT010000001.1"/>
</dbReference>
<dbReference type="Pfam" id="PF00486">
    <property type="entry name" value="Trans_reg_C"/>
    <property type="match status" value="1"/>
</dbReference>
<evidence type="ECO:0000313" key="5">
    <source>
        <dbReference type="EMBL" id="MDB7933599.1"/>
    </source>
</evidence>
<dbReference type="GeneID" id="89522041"/>
<dbReference type="GO" id="GO:0000160">
    <property type="term" value="P:phosphorelay signal transduction system"/>
    <property type="evidence" value="ECO:0007669"/>
    <property type="project" value="InterPro"/>
</dbReference>
<dbReference type="InterPro" id="IPR036388">
    <property type="entry name" value="WH-like_DNA-bd_sf"/>
</dbReference>
<protein>
    <submittedName>
        <fullName evidence="4">Staphylococcal respiratory response protein A</fullName>
    </submittedName>
    <submittedName>
        <fullName evidence="6">Transcriptional regulator</fullName>
    </submittedName>
    <submittedName>
        <fullName evidence="5">Winged helix-turn-helix domain-containing protein</fullName>
    </submittedName>
</protein>
<dbReference type="EMBL" id="JAQLWV010000014">
    <property type="protein sequence ID" value="MDB7933599.1"/>
    <property type="molecule type" value="Genomic_DNA"/>
</dbReference>
<evidence type="ECO:0000313" key="7">
    <source>
        <dbReference type="Proteomes" id="UP000095746"/>
    </source>
</evidence>
<accession>A0A174RMY5</accession>
<dbReference type="SUPFAM" id="SSF46894">
    <property type="entry name" value="C-terminal effector domain of the bipartite response regulators"/>
    <property type="match status" value="1"/>
</dbReference>
<dbReference type="SMART" id="SM00862">
    <property type="entry name" value="Trans_reg_C"/>
    <property type="match status" value="1"/>
</dbReference>
<dbReference type="GO" id="GO:0006355">
    <property type="term" value="P:regulation of DNA-templated transcription"/>
    <property type="evidence" value="ECO:0007669"/>
    <property type="project" value="InterPro"/>
</dbReference>
<dbReference type="InterPro" id="IPR001867">
    <property type="entry name" value="OmpR/PhoB-type_DNA-bd"/>
</dbReference>
<dbReference type="Gene3D" id="1.10.10.10">
    <property type="entry name" value="Winged helix-like DNA-binding domain superfamily/Winged helix DNA-binding domain"/>
    <property type="match status" value="1"/>
</dbReference>
<evidence type="ECO:0000256" key="1">
    <source>
        <dbReference type="ARBA" id="ARBA00023125"/>
    </source>
</evidence>
<dbReference type="InterPro" id="IPR016032">
    <property type="entry name" value="Sig_transdc_resp-reg_C-effctor"/>
</dbReference>